<dbReference type="PROSITE" id="PS51450">
    <property type="entry name" value="LRR"/>
    <property type="match status" value="1"/>
</dbReference>
<dbReference type="PANTHER" id="PTHR36766">
    <property type="entry name" value="PLANT BROAD-SPECTRUM MILDEW RESISTANCE PROTEIN RPW8"/>
    <property type="match status" value="1"/>
</dbReference>
<evidence type="ECO:0000256" key="3">
    <source>
        <dbReference type="ARBA" id="ARBA00022821"/>
    </source>
</evidence>
<dbReference type="OMA" id="IPSWDAS"/>
<keyword evidence="8" id="KW-1185">Reference proteome</keyword>
<evidence type="ECO:0000256" key="1">
    <source>
        <dbReference type="ARBA" id="ARBA00022614"/>
    </source>
</evidence>
<evidence type="ECO:0000256" key="2">
    <source>
        <dbReference type="ARBA" id="ARBA00022737"/>
    </source>
</evidence>
<feature type="domain" description="Disease resistance protein winged helix" evidence="5">
    <location>
        <begin position="230"/>
        <end position="301"/>
    </location>
</feature>
<dbReference type="InterPro" id="IPR002182">
    <property type="entry name" value="NB-ARC"/>
</dbReference>
<dbReference type="GO" id="GO:0016787">
    <property type="term" value="F:hydrolase activity"/>
    <property type="evidence" value="ECO:0007669"/>
    <property type="project" value="UniProtKB-KW"/>
</dbReference>
<sequence length="772" mass="88765">MGGMGKTTLAQLVYNDEHVKSHFEKRLWVCVSDPFDEIKIAKAIIGEDAPNSTELDYCLQCMSESIKGKRVFLVLDDIWTPDHRKWEQLELPLMQNCANGSRIVVTTRKQEVATMVGTSTHIIHLEELSEQYCLSLFNHHAYFGRGKDESNVFGDIGLKIVKKCKGLPLAAKTLGSLLRNKKTRKEWQDVLDSKIWDIDEVEQQVFQPLLLSYYDLASEIRSCLLYCATFPKDYRFDKHNLIELWMSQDYLDLRRNKELKKVGHTVFDNLVLRSFFQDLEDDVIDKTTMHCKMHDIVHDFVQFLTKNDCFMMEAKDDNDEIESVPANNIVEQGNDKLRHFTLMFAPYGPFPSSVSFDHCKNLRSLATFESKITVIDSNLVSQLKCLRTLNLSHNDLKEVPKEIGELIHLRYLDLTKNRSLEELPNTLGNLCNLQTLRLLSCHKLRKLPETMGKLVSLKHLYIWDCSLLMHLPKGIGRLTSMQTLDECPLYGGDSEEACTFGDLGRLNQLQGRLKIKVLGDWMDDSEAEKAHLGKKKQLFHVELDFANLESKRRKSNVEIVDVLQLPQHLESLTIAWYEGVCTWPTSLMSLNSLRILSLFRWTVCEILPPLGKLNSLEELKVYNTKVKKVGVEFLGIESQTSSSSCILFPKLKKLKLEQMPEWEEWEGVEEVWKEDCNISIMPCLSSLQIDSCHQLKTLPDFLRKTSLLQNLTISGCRTLAENCQEGSGKEWPKISHVPNIEIEAQSWIEKLYAMYYGGHDDGDNVDIKDEDQ</sequence>
<feature type="domain" description="Disease resistance R13L4/SHOC-2-like LRR" evidence="6">
    <location>
        <begin position="362"/>
        <end position="657"/>
    </location>
</feature>
<dbReference type="GO" id="GO:0043531">
    <property type="term" value="F:ADP binding"/>
    <property type="evidence" value="ECO:0007669"/>
    <property type="project" value="InterPro"/>
</dbReference>
<comment type="caution">
    <text evidence="7">The sequence shown here is derived from an EMBL/GenBank/DDBJ whole genome shotgun (WGS) entry which is preliminary data.</text>
</comment>
<dbReference type="InterPro" id="IPR027417">
    <property type="entry name" value="P-loop_NTPase"/>
</dbReference>
<dbReference type="OrthoDB" id="5279713at2759"/>
<dbReference type="SUPFAM" id="SSF52058">
    <property type="entry name" value="L domain-like"/>
    <property type="match status" value="1"/>
</dbReference>
<organism evidence="7 8">
    <name type="scientific">Rosa chinensis</name>
    <name type="common">China rose</name>
    <dbReference type="NCBI Taxonomy" id="74649"/>
    <lineage>
        <taxon>Eukaryota</taxon>
        <taxon>Viridiplantae</taxon>
        <taxon>Streptophyta</taxon>
        <taxon>Embryophyta</taxon>
        <taxon>Tracheophyta</taxon>
        <taxon>Spermatophyta</taxon>
        <taxon>Magnoliopsida</taxon>
        <taxon>eudicotyledons</taxon>
        <taxon>Gunneridae</taxon>
        <taxon>Pentapetalae</taxon>
        <taxon>rosids</taxon>
        <taxon>fabids</taxon>
        <taxon>Rosales</taxon>
        <taxon>Rosaceae</taxon>
        <taxon>Rosoideae</taxon>
        <taxon>Rosoideae incertae sedis</taxon>
        <taxon>Rosa</taxon>
    </lineage>
</organism>
<accession>A0A2P6PQ18</accession>
<dbReference type="Pfam" id="PF23559">
    <property type="entry name" value="WHD_DRP"/>
    <property type="match status" value="1"/>
</dbReference>
<dbReference type="Gramene" id="PRQ24027">
    <property type="protein sequence ID" value="PRQ24027"/>
    <property type="gene ID" value="RchiOBHm_Chr6g0267871"/>
</dbReference>
<dbReference type="InterPro" id="IPR058922">
    <property type="entry name" value="WHD_DRP"/>
</dbReference>
<gene>
    <name evidence="7" type="ORF">RchiOBHm_Chr6g0267871</name>
</gene>
<dbReference type="Gene3D" id="3.80.10.10">
    <property type="entry name" value="Ribonuclease Inhibitor"/>
    <property type="match status" value="2"/>
</dbReference>
<dbReference type="InterPro" id="IPR042197">
    <property type="entry name" value="Apaf_helical"/>
</dbReference>
<proteinExistence type="predicted"/>
<dbReference type="Pfam" id="PF23598">
    <property type="entry name" value="LRR_14"/>
    <property type="match status" value="1"/>
</dbReference>
<dbReference type="AlphaFoldDB" id="A0A2P6PQ18"/>
<evidence type="ECO:0000259" key="4">
    <source>
        <dbReference type="Pfam" id="PF00931"/>
    </source>
</evidence>
<dbReference type="Gene3D" id="1.10.8.430">
    <property type="entry name" value="Helical domain of apoptotic protease-activating factors"/>
    <property type="match status" value="1"/>
</dbReference>
<dbReference type="Gene3D" id="1.10.10.10">
    <property type="entry name" value="Winged helix-like DNA-binding domain superfamily/Winged helix DNA-binding domain"/>
    <property type="match status" value="1"/>
</dbReference>
<dbReference type="PRINTS" id="PR00364">
    <property type="entry name" value="DISEASERSIST"/>
</dbReference>
<dbReference type="SUPFAM" id="SSF52540">
    <property type="entry name" value="P-loop containing nucleoside triphosphate hydrolases"/>
    <property type="match status" value="1"/>
</dbReference>
<dbReference type="Proteomes" id="UP000238479">
    <property type="component" value="Chromosome 6"/>
</dbReference>
<dbReference type="SMART" id="SM00369">
    <property type="entry name" value="LRR_TYP"/>
    <property type="match status" value="2"/>
</dbReference>
<dbReference type="Pfam" id="PF00931">
    <property type="entry name" value="NB-ARC"/>
    <property type="match status" value="1"/>
</dbReference>
<protein>
    <submittedName>
        <fullName evidence="7">Putative P-loop containing nucleoside triphosphate hydrolase, leucine-rich repeat domain, L</fullName>
    </submittedName>
</protein>
<dbReference type="InterPro" id="IPR032675">
    <property type="entry name" value="LRR_dom_sf"/>
</dbReference>
<evidence type="ECO:0000313" key="7">
    <source>
        <dbReference type="EMBL" id="PRQ24027.1"/>
    </source>
</evidence>
<name>A0A2P6PQ18_ROSCH</name>
<dbReference type="InterPro" id="IPR036388">
    <property type="entry name" value="WH-like_DNA-bd_sf"/>
</dbReference>
<dbReference type="PANTHER" id="PTHR36766:SF40">
    <property type="entry name" value="DISEASE RESISTANCE PROTEIN RGA3"/>
    <property type="match status" value="1"/>
</dbReference>
<evidence type="ECO:0000259" key="6">
    <source>
        <dbReference type="Pfam" id="PF23598"/>
    </source>
</evidence>
<evidence type="ECO:0000313" key="8">
    <source>
        <dbReference type="Proteomes" id="UP000238479"/>
    </source>
</evidence>
<evidence type="ECO:0000259" key="5">
    <source>
        <dbReference type="Pfam" id="PF23559"/>
    </source>
</evidence>
<dbReference type="InterPro" id="IPR055414">
    <property type="entry name" value="LRR_R13L4/SHOC2-like"/>
</dbReference>
<keyword evidence="7" id="KW-0378">Hydrolase</keyword>
<keyword evidence="3" id="KW-0611">Plant defense</keyword>
<dbReference type="InterPro" id="IPR001611">
    <property type="entry name" value="Leu-rich_rpt"/>
</dbReference>
<dbReference type="GO" id="GO:0006952">
    <property type="term" value="P:defense response"/>
    <property type="evidence" value="ECO:0007669"/>
    <property type="project" value="UniProtKB-KW"/>
</dbReference>
<feature type="domain" description="NB-ARC" evidence="4">
    <location>
        <begin position="1"/>
        <end position="141"/>
    </location>
</feature>
<dbReference type="InterPro" id="IPR003591">
    <property type="entry name" value="Leu-rich_rpt_typical-subtyp"/>
</dbReference>
<dbReference type="FunFam" id="1.10.10.10:FF:000322">
    <property type="entry name" value="Probable disease resistance protein At1g63360"/>
    <property type="match status" value="1"/>
</dbReference>
<dbReference type="STRING" id="74649.A0A2P6PQ18"/>
<keyword evidence="1" id="KW-0433">Leucine-rich repeat</keyword>
<dbReference type="EMBL" id="PDCK01000044">
    <property type="protein sequence ID" value="PRQ24027.1"/>
    <property type="molecule type" value="Genomic_DNA"/>
</dbReference>
<keyword evidence="2" id="KW-0677">Repeat</keyword>
<dbReference type="Gene3D" id="3.40.50.300">
    <property type="entry name" value="P-loop containing nucleotide triphosphate hydrolases"/>
    <property type="match status" value="1"/>
</dbReference>
<reference evidence="7 8" key="1">
    <citation type="journal article" date="2018" name="Nat. Genet.">
        <title>The Rosa genome provides new insights in the design of modern roses.</title>
        <authorList>
            <person name="Bendahmane M."/>
        </authorList>
    </citation>
    <scope>NUCLEOTIDE SEQUENCE [LARGE SCALE GENOMIC DNA]</scope>
    <source>
        <strain evidence="8">cv. Old Blush</strain>
    </source>
</reference>